<dbReference type="GO" id="GO:0038038">
    <property type="term" value="C:G protein-coupled receptor homodimeric complex"/>
    <property type="evidence" value="ECO:0007669"/>
    <property type="project" value="TreeGrafter"/>
</dbReference>
<feature type="transmembrane region" description="Helical" evidence="2">
    <location>
        <begin position="48"/>
        <end position="68"/>
    </location>
</feature>
<keyword evidence="4" id="KW-1185">Reference proteome</keyword>
<feature type="transmembrane region" description="Helical" evidence="2">
    <location>
        <begin position="241"/>
        <end position="265"/>
    </location>
</feature>
<evidence type="ECO:0000313" key="3">
    <source>
        <dbReference type="EMBL" id="KAF2122722.1"/>
    </source>
</evidence>
<feature type="transmembrane region" description="Helical" evidence="2">
    <location>
        <begin position="161"/>
        <end position="187"/>
    </location>
</feature>
<dbReference type="GO" id="GO:0004932">
    <property type="term" value="F:mating-type factor pheromone receptor activity"/>
    <property type="evidence" value="ECO:0007669"/>
    <property type="project" value="InterPro"/>
</dbReference>
<dbReference type="InterPro" id="IPR000366">
    <property type="entry name" value="GPCR_STE2"/>
</dbReference>
<dbReference type="Proteomes" id="UP000799770">
    <property type="component" value="Unassembled WGS sequence"/>
</dbReference>
<dbReference type="Pfam" id="PF02116">
    <property type="entry name" value="STE2"/>
    <property type="match status" value="1"/>
</dbReference>
<dbReference type="Gene3D" id="1.10.287.920">
    <property type="entry name" value="Pheromone alpha factor receptor"/>
    <property type="match status" value="1"/>
</dbReference>
<keyword evidence="2" id="KW-0812">Transmembrane</keyword>
<dbReference type="EMBL" id="ML977310">
    <property type="protein sequence ID" value="KAF2122722.1"/>
    <property type="molecule type" value="Genomic_DNA"/>
</dbReference>
<dbReference type="OrthoDB" id="5402633at2759"/>
<evidence type="ECO:0000313" key="4">
    <source>
        <dbReference type="Proteomes" id="UP000799770"/>
    </source>
</evidence>
<feature type="compositionally biased region" description="Polar residues" evidence="1">
    <location>
        <begin position="323"/>
        <end position="341"/>
    </location>
</feature>
<protein>
    <submittedName>
        <fullName evidence="3">Fungal pheromone mating factor STE2 GPCR-domain-containing protein</fullName>
    </submittedName>
</protein>
<feature type="transmembrane region" description="Helical" evidence="2">
    <location>
        <begin position="75"/>
        <end position="101"/>
    </location>
</feature>
<reference evidence="3" key="1">
    <citation type="journal article" date="2020" name="Stud. Mycol.">
        <title>101 Dothideomycetes genomes: a test case for predicting lifestyles and emergence of pathogens.</title>
        <authorList>
            <person name="Haridas S."/>
            <person name="Albert R."/>
            <person name="Binder M."/>
            <person name="Bloem J."/>
            <person name="Labutti K."/>
            <person name="Salamov A."/>
            <person name="Andreopoulos B."/>
            <person name="Baker S."/>
            <person name="Barry K."/>
            <person name="Bills G."/>
            <person name="Bluhm B."/>
            <person name="Cannon C."/>
            <person name="Castanera R."/>
            <person name="Culley D."/>
            <person name="Daum C."/>
            <person name="Ezra D."/>
            <person name="Gonzalez J."/>
            <person name="Henrissat B."/>
            <person name="Kuo A."/>
            <person name="Liang C."/>
            <person name="Lipzen A."/>
            <person name="Lutzoni F."/>
            <person name="Magnuson J."/>
            <person name="Mondo S."/>
            <person name="Nolan M."/>
            <person name="Ohm R."/>
            <person name="Pangilinan J."/>
            <person name="Park H.-J."/>
            <person name="Ramirez L."/>
            <person name="Alfaro M."/>
            <person name="Sun H."/>
            <person name="Tritt A."/>
            <person name="Yoshinaga Y."/>
            <person name="Zwiers L.-H."/>
            <person name="Turgeon B."/>
            <person name="Goodwin S."/>
            <person name="Spatafora J."/>
            <person name="Crous P."/>
            <person name="Grigoriev I."/>
        </authorList>
    </citation>
    <scope>NUCLEOTIDE SEQUENCE</scope>
    <source>
        <strain evidence="3">CBS 627.86</strain>
    </source>
</reference>
<accession>A0A6A5ZSP3</accession>
<keyword evidence="2" id="KW-1133">Transmembrane helix</keyword>
<evidence type="ECO:0000256" key="1">
    <source>
        <dbReference type="SAM" id="MobiDB-lite"/>
    </source>
</evidence>
<feature type="region of interest" description="Disordered" evidence="1">
    <location>
        <begin position="312"/>
        <end position="361"/>
    </location>
</feature>
<dbReference type="CDD" id="cd14939">
    <property type="entry name" value="7tmD_STE2"/>
    <property type="match status" value="1"/>
</dbReference>
<feature type="transmembrane region" description="Helical" evidence="2">
    <location>
        <begin position="127"/>
        <end position="149"/>
    </location>
</feature>
<evidence type="ECO:0000256" key="2">
    <source>
        <dbReference type="SAM" id="Phobius"/>
    </source>
</evidence>
<dbReference type="GO" id="GO:0000750">
    <property type="term" value="P:pheromone-dependent signal transduction involved in conjugation with cellular fusion"/>
    <property type="evidence" value="ECO:0007669"/>
    <property type="project" value="TreeGrafter"/>
</dbReference>
<gene>
    <name evidence="3" type="ORF">BDV96DRAFT_481505</name>
</gene>
<dbReference type="PANTHER" id="PTHR28009">
    <property type="entry name" value="PHEROMONE ALPHA FACTOR RECEPTOR"/>
    <property type="match status" value="1"/>
</dbReference>
<dbReference type="PRINTS" id="PR00250">
    <property type="entry name" value="GPCRSTE2"/>
</dbReference>
<dbReference type="PANTHER" id="PTHR28009:SF1">
    <property type="entry name" value="PHEROMONE ALPHA FACTOR RECEPTOR"/>
    <property type="match status" value="1"/>
</dbReference>
<proteinExistence type="predicted"/>
<dbReference type="InterPro" id="IPR027458">
    <property type="entry name" value="STE2_TM1-TM2_sf"/>
</dbReference>
<feature type="transmembrane region" description="Helical" evidence="2">
    <location>
        <begin position="271"/>
        <end position="292"/>
    </location>
</feature>
<organism evidence="3 4">
    <name type="scientific">Lophiotrema nucula</name>
    <dbReference type="NCBI Taxonomy" id="690887"/>
    <lineage>
        <taxon>Eukaryota</taxon>
        <taxon>Fungi</taxon>
        <taxon>Dikarya</taxon>
        <taxon>Ascomycota</taxon>
        <taxon>Pezizomycotina</taxon>
        <taxon>Dothideomycetes</taxon>
        <taxon>Pleosporomycetidae</taxon>
        <taxon>Pleosporales</taxon>
        <taxon>Lophiotremataceae</taxon>
        <taxon>Lophiotrema</taxon>
    </lineage>
</organism>
<keyword evidence="2" id="KW-0472">Membrane</keyword>
<dbReference type="AlphaFoldDB" id="A0A6A5ZSP3"/>
<feature type="transmembrane region" description="Helical" evidence="2">
    <location>
        <begin position="207"/>
        <end position="229"/>
    </location>
</feature>
<sequence>MSNSTNTTLPPDFDPYTQPFELLLPDGTPFQSSMGDIDFFRLFGIRLAINWGTQIGASIILLAVLLLLTKREKRFSLIFIMNALCLLINAIRSILQCIYLVGPFYDFYALLSGSFDRVHRDDQANTIASNVMTLLLVICIMISLTLQVWIVCVTTPKLQRLVIMMVITAVALVAVGYRFAVVVISNARTLQNLGMDDYSWIVTDLNITQAVAIWVYCAVFTYKLGYALVQRRRLGMTQFGPMQIIFIMGCQTMVIPGIFSVLQFYEKVPELGSMALTIVCIFLPLSAIWAGVVADDVNLGASGADSHQRLLHGHFGRTPPASPTTSRNGKASTVGNDTIYSKNEPDSPFTPSPYMEKNSNDLHSHGIQVDREWSVEKGEGSHHY</sequence>
<name>A0A6A5ZSP3_9PLEO</name>